<evidence type="ECO:0000259" key="4">
    <source>
        <dbReference type="Pfam" id="PF13505"/>
    </source>
</evidence>
<gene>
    <name evidence="5" type="ORF">LCGC14_0250210</name>
</gene>
<sequence>MKRTMKLASAAVLASTAFAGAAFAGSLSEPVIEPVMTAPVPAPNLGGDWTGFYTGLQLGYADAETDGGVADLDGDNGSYGFHAGYNYDFGRFVLGGELDYDKTDIDLDNAAGTTIGTVDSVARAKIKGGYDLGNTLVYATGGYARADTSMGDEDGSFYGIGMDYKITEQYSVGAELLEHKFDDVNGVSGDDLEATTFNVRGSYRF</sequence>
<dbReference type="Gene3D" id="2.40.160.20">
    <property type="match status" value="1"/>
</dbReference>
<evidence type="ECO:0000256" key="3">
    <source>
        <dbReference type="ARBA" id="ARBA00023136"/>
    </source>
</evidence>
<evidence type="ECO:0000256" key="2">
    <source>
        <dbReference type="ARBA" id="ARBA00022729"/>
    </source>
</evidence>
<evidence type="ECO:0000256" key="1">
    <source>
        <dbReference type="ARBA" id="ARBA00004370"/>
    </source>
</evidence>
<dbReference type="Pfam" id="PF13505">
    <property type="entry name" value="OMP_b-brl"/>
    <property type="match status" value="1"/>
</dbReference>
<dbReference type="AlphaFoldDB" id="A0A0F9U4N5"/>
<keyword evidence="3" id="KW-0472">Membrane</keyword>
<dbReference type="InterPro" id="IPR051692">
    <property type="entry name" value="OMP-like"/>
</dbReference>
<reference evidence="5" key="1">
    <citation type="journal article" date="2015" name="Nature">
        <title>Complex archaea that bridge the gap between prokaryotes and eukaryotes.</title>
        <authorList>
            <person name="Spang A."/>
            <person name="Saw J.H."/>
            <person name="Jorgensen S.L."/>
            <person name="Zaremba-Niedzwiedzka K."/>
            <person name="Martijn J."/>
            <person name="Lind A.E."/>
            <person name="van Eijk R."/>
            <person name="Schleper C."/>
            <person name="Guy L."/>
            <person name="Ettema T.J."/>
        </authorList>
    </citation>
    <scope>NUCLEOTIDE SEQUENCE</scope>
</reference>
<feature type="domain" description="Outer membrane protein beta-barrel" evidence="4">
    <location>
        <begin position="36"/>
        <end position="205"/>
    </location>
</feature>
<dbReference type="SUPFAM" id="SSF56925">
    <property type="entry name" value="OMPA-like"/>
    <property type="match status" value="1"/>
</dbReference>
<keyword evidence="2" id="KW-0732">Signal</keyword>
<organism evidence="5">
    <name type="scientific">marine sediment metagenome</name>
    <dbReference type="NCBI Taxonomy" id="412755"/>
    <lineage>
        <taxon>unclassified sequences</taxon>
        <taxon>metagenomes</taxon>
        <taxon>ecological metagenomes</taxon>
    </lineage>
</organism>
<accession>A0A0F9U4N5</accession>
<proteinExistence type="predicted"/>
<dbReference type="PANTHER" id="PTHR34001">
    <property type="entry name" value="BLL7405 PROTEIN"/>
    <property type="match status" value="1"/>
</dbReference>
<name>A0A0F9U4N5_9ZZZZ</name>
<dbReference type="EMBL" id="LAZR01000130">
    <property type="protein sequence ID" value="KKN88195.1"/>
    <property type="molecule type" value="Genomic_DNA"/>
</dbReference>
<dbReference type="InterPro" id="IPR011250">
    <property type="entry name" value="OMP/PagP_B-barrel"/>
</dbReference>
<comment type="subcellular location">
    <subcellularLocation>
        <location evidence="1">Membrane</location>
    </subcellularLocation>
</comment>
<protein>
    <recommendedName>
        <fullName evidence="4">Outer membrane protein beta-barrel domain-containing protein</fullName>
    </recommendedName>
</protein>
<dbReference type="InterPro" id="IPR027385">
    <property type="entry name" value="Beta-barrel_OMP"/>
</dbReference>
<dbReference type="PANTHER" id="PTHR34001:SF3">
    <property type="entry name" value="BLL7405 PROTEIN"/>
    <property type="match status" value="1"/>
</dbReference>
<evidence type="ECO:0000313" key="5">
    <source>
        <dbReference type="EMBL" id="KKN88195.1"/>
    </source>
</evidence>
<comment type="caution">
    <text evidence="5">The sequence shown here is derived from an EMBL/GenBank/DDBJ whole genome shotgun (WGS) entry which is preliminary data.</text>
</comment>
<dbReference type="GO" id="GO:0016020">
    <property type="term" value="C:membrane"/>
    <property type="evidence" value="ECO:0007669"/>
    <property type="project" value="UniProtKB-SubCell"/>
</dbReference>